<name>A0ACD5TJF1_AVESA</name>
<dbReference type="EnsemblPlants" id="AVESA.00010b.r2.1AG0065920.1">
    <property type="protein sequence ID" value="AVESA.00010b.r2.1AG0065920.1.CDS.1"/>
    <property type="gene ID" value="AVESA.00010b.r2.1AG0065920"/>
</dbReference>
<evidence type="ECO:0000313" key="2">
    <source>
        <dbReference type="Proteomes" id="UP001732700"/>
    </source>
</evidence>
<organism evidence="1 2">
    <name type="scientific">Avena sativa</name>
    <name type="common">Oat</name>
    <dbReference type="NCBI Taxonomy" id="4498"/>
    <lineage>
        <taxon>Eukaryota</taxon>
        <taxon>Viridiplantae</taxon>
        <taxon>Streptophyta</taxon>
        <taxon>Embryophyta</taxon>
        <taxon>Tracheophyta</taxon>
        <taxon>Spermatophyta</taxon>
        <taxon>Magnoliopsida</taxon>
        <taxon>Liliopsida</taxon>
        <taxon>Poales</taxon>
        <taxon>Poaceae</taxon>
        <taxon>BOP clade</taxon>
        <taxon>Pooideae</taxon>
        <taxon>Poodae</taxon>
        <taxon>Poeae</taxon>
        <taxon>Poeae Chloroplast Group 1 (Aveneae type)</taxon>
        <taxon>Aveninae</taxon>
        <taxon>Avena</taxon>
    </lineage>
</organism>
<protein>
    <submittedName>
        <fullName evidence="1">Uncharacterized protein</fullName>
    </submittedName>
</protein>
<proteinExistence type="predicted"/>
<reference evidence="1" key="2">
    <citation type="submission" date="2025-09" db="UniProtKB">
        <authorList>
            <consortium name="EnsemblPlants"/>
        </authorList>
    </citation>
    <scope>IDENTIFICATION</scope>
</reference>
<reference evidence="1" key="1">
    <citation type="submission" date="2021-05" db="EMBL/GenBank/DDBJ databases">
        <authorList>
            <person name="Scholz U."/>
            <person name="Mascher M."/>
            <person name="Fiebig A."/>
        </authorList>
    </citation>
    <scope>NUCLEOTIDE SEQUENCE [LARGE SCALE GENOMIC DNA]</scope>
</reference>
<dbReference type="Proteomes" id="UP001732700">
    <property type="component" value="Chromosome 1A"/>
</dbReference>
<evidence type="ECO:0000313" key="1">
    <source>
        <dbReference type="EnsemblPlants" id="AVESA.00010b.r2.1AG0065920.1.CDS.1"/>
    </source>
</evidence>
<accession>A0ACD5TJF1</accession>
<sequence length="328" mass="36353">MLLICLPLLPLFSLIHVLRCLGSVAYPHYLVPSPPSAIISTAPPTDPPPTATPPLHPSSSARGMANFPILPFRYLPGPMSVDLGPADHRQRSLLVVNDPPLQHEEYAIITVSVDLLDINKESMLDEVCLIFARDHHAPVSDLRVCPLGIGLVRFASPAVRDHMIESGPHVLDSIEEGTFSVIRHDEGLNMRMPIYQHEAWLMFLSFPLDYQTKYYVNKAVSLFGKLLLWPNPGVNKVRVLVKVLIKDLSEVPFSLVASQAGNFFGSEGCSWSAPTYILNGRSAPDVGNEDPVPPLNTTPHPHYLPDLDDMQQHQLDIQLWKQHNADIG</sequence>
<keyword evidence="2" id="KW-1185">Reference proteome</keyword>